<proteinExistence type="predicted"/>
<dbReference type="InterPro" id="IPR010496">
    <property type="entry name" value="AL/BT2_dom"/>
</dbReference>
<keyword evidence="4" id="KW-1185">Reference proteome</keyword>
<protein>
    <submittedName>
        <fullName evidence="3">DUF1080 domain-containing protein</fullName>
    </submittedName>
</protein>
<evidence type="ECO:0000259" key="2">
    <source>
        <dbReference type="Pfam" id="PF06439"/>
    </source>
</evidence>
<sequence length="230" mass="25680">MKKMAMLTVAGALLFGLTSVQAQKPGKWVSLFNGKNFDGWRTYNGKGVSDIWKVEDGAMVMTQKGGGNLVTEGEFGDFELEFDWKISEAGNSGVMFHVHEDPKFGQPYQTGPEIQVLDDAKHPDSFKGAAGNHKAGSLYDLLPPTDLKAVKPAGQWNKAKIVIKNGRGESWLNGIKVVDFPTKGAEWDKMVENSKFKGWEGFGRYDRGRIALQDHGDKVWYRNIRIREIK</sequence>
<dbReference type="Gene3D" id="2.60.120.560">
    <property type="entry name" value="Exo-inulinase, domain 1"/>
    <property type="match status" value="1"/>
</dbReference>
<evidence type="ECO:0000313" key="3">
    <source>
        <dbReference type="EMBL" id="GAA4431830.1"/>
    </source>
</evidence>
<dbReference type="Proteomes" id="UP001501508">
    <property type="component" value="Unassembled WGS sequence"/>
</dbReference>
<feature type="domain" description="3-keto-alpha-glucoside-1,2-lyase/3-keto-2-hydroxy-glucal hydratase" evidence="2">
    <location>
        <begin position="27"/>
        <end position="227"/>
    </location>
</feature>
<evidence type="ECO:0000256" key="1">
    <source>
        <dbReference type="SAM" id="SignalP"/>
    </source>
</evidence>
<dbReference type="Pfam" id="PF06439">
    <property type="entry name" value="3keto-disac_hyd"/>
    <property type="match status" value="1"/>
</dbReference>
<feature type="signal peptide" evidence="1">
    <location>
        <begin position="1"/>
        <end position="22"/>
    </location>
</feature>
<dbReference type="EMBL" id="BAABEY010000001">
    <property type="protein sequence ID" value="GAA4431830.1"/>
    <property type="molecule type" value="Genomic_DNA"/>
</dbReference>
<organism evidence="3 4">
    <name type="scientific">Ravibacter arvi</name>
    <dbReference type="NCBI Taxonomy" id="2051041"/>
    <lineage>
        <taxon>Bacteria</taxon>
        <taxon>Pseudomonadati</taxon>
        <taxon>Bacteroidota</taxon>
        <taxon>Cytophagia</taxon>
        <taxon>Cytophagales</taxon>
        <taxon>Spirosomataceae</taxon>
        <taxon>Ravibacter</taxon>
    </lineage>
</organism>
<accession>A0ABP8LNM9</accession>
<comment type="caution">
    <text evidence="3">The sequence shown here is derived from an EMBL/GenBank/DDBJ whole genome shotgun (WGS) entry which is preliminary data.</text>
</comment>
<feature type="chain" id="PRO_5047477096" evidence="1">
    <location>
        <begin position="23"/>
        <end position="230"/>
    </location>
</feature>
<reference evidence="4" key="1">
    <citation type="journal article" date="2019" name="Int. J. Syst. Evol. Microbiol.">
        <title>The Global Catalogue of Microorganisms (GCM) 10K type strain sequencing project: providing services to taxonomists for standard genome sequencing and annotation.</title>
        <authorList>
            <consortium name="The Broad Institute Genomics Platform"/>
            <consortium name="The Broad Institute Genome Sequencing Center for Infectious Disease"/>
            <person name="Wu L."/>
            <person name="Ma J."/>
        </authorList>
    </citation>
    <scope>NUCLEOTIDE SEQUENCE [LARGE SCALE GENOMIC DNA]</scope>
    <source>
        <strain evidence="4">JCM 31920</strain>
    </source>
</reference>
<gene>
    <name evidence="3" type="ORF">GCM10023091_03170</name>
</gene>
<keyword evidence="1" id="KW-0732">Signal</keyword>
<name>A0ABP8LNM9_9BACT</name>
<evidence type="ECO:0000313" key="4">
    <source>
        <dbReference type="Proteomes" id="UP001501508"/>
    </source>
</evidence>